<keyword evidence="2" id="KW-0238">DNA-binding</keyword>
<keyword evidence="1" id="KW-0805">Transcription regulation</keyword>
<dbReference type="InterPro" id="IPR029016">
    <property type="entry name" value="GAF-like_dom_sf"/>
</dbReference>
<sequence length="286" mass="30323">MPARPTGLAPVVDLDAARAALRTIRTRTELPVSFVGLVDTDRVVLSGGVGLRTAALDGLPVARGAGLGGHVLRTGRPTAVADYSTAGITQHYHAQVAAEGLRSMVAMPLTVNDTVRAVFYAADRRESTLGDTVLGAVSRTVRELAQELRIREEVERRVRFAEAAAAERSALGGIDRELLREVFSELRTIAGEIADGAVRARLESACGRISGLGRSPSEAPPQRPLTAREVDVLAQVALGCTNAEVAQRLSIGAETVKAYLRSAGQKLGTRTRFESVTRARSLGLLP</sequence>
<feature type="domain" description="HTH luxR-type" evidence="4">
    <location>
        <begin position="218"/>
        <end position="283"/>
    </location>
</feature>
<evidence type="ECO:0000256" key="3">
    <source>
        <dbReference type="ARBA" id="ARBA00023163"/>
    </source>
</evidence>
<keyword evidence="3" id="KW-0804">Transcription</keyword>
<evidence type="ECO:0000256" key="1">
    <source>
        <dbReference type="ARBA" id="ARBA00023015"/>
    </source>
</evidence>
<dbReference type="InterPro" id="IPR000792">
    <property type="entry name" value="Tscrpt_reg_LuxR_C"/>
</dbReference>
<evidence type="ECO:0000259" key="4">
    <source>
        <dbReference type="PROSITE" id="PS50043"/>
    </source>
</evidence>
<dbReference type="InterPro" id="IPR003018">
    <property type="entry name" value="GAF"/>
</dbReference>
<dbReference type="AlphaFoldDB" id="A0AA90N9M2"/>
<protein>
    <submittedName>
        <fullName evidence="5">LuxR C-terminal-related transcriptional regulator</fullName>
    </submittedName>
</protein>
<dbReference type="GO" id="GO:0003677">
    <property type="term" value="F:DNA binding"/>
    <property type="evidence" value="ECO:0007669"/>
    <property type="project" value="UniProtKB-KW"/>
</dbReference>
<dbReference type="Pfam" id="PF00196">
    <property type="entry name" value="GerE"/>
    <property type="match status" value="1"/>
</dbReference>
<dbReference type="SMART" id="SM00421">
    <property type="entry name" value="HTH_LUXR"/>
    <property type="match status" value="1"/>
</dbReference>
<evidence type="ECO:0000313" key="5">
    <source>
        <dbReference type="EMBL" id="MDP0398387.1"/>
    </source>
</evidence>
<dbReference type="RefSeq" id="WP_305111275.1">
    <property type="nucleotide sequence ID" value="NZ_BAAAII010000004.1"/>
</dbReference>
<dbReference type="PROSITE" id="PS50043">
    <property type="entry name" value="HTH_LUXR_2"/>
    <property type="match status" value="1"/>
</dbReference>
<dbReference type="PRINTS" id="PR00038">
    <property type="entry name" value="HTHLUXR"/>
</dbReference>
<dbReference type="GO" id="GO:0006355">
    <property type="term" value="P:regulation of DNA-templated transcription"/>
    <property type="evidence" value="ECO:0007669"/>
    <property type="project" value="InterPro"/>
</dbReference>
<evidence type="ECO:0000256" key="2">
    <source>
        <dbReference type="ARBA" id="ARBA00023125"/>
    </source>
</evidence>
<keyword evidence="6" id="KW-1185">Reference proteome</keyword>
<reference evidence="5" key="1">
    <citation type="submission" date="2023-08" db="EMBL/GenBank/DDBJ databases">
        <title>The draft genome of Tsukamurella strandjordii strain 050030.</title>
        <authorList>
            <person name="Zhao F."/>
            <person name="Feng Y."/>
            <person name="Zong Z."/>
        </authorList>
    </citation>
    <scope>NUCLEOTIDE SEQUENCE</scope>
    <source>
        <strain evidence="5">050030</strain>
    </source>
</reference>
<dbReference type="Proteomes" id="UP001178281">
    <property type="component" value="Unassembled WGS sequence"/>
</dbReference>
<dbReference type="SUPFAM" id="SSF46894">
    <property type="entry name" value="C-terminal effector domain of the bipartite response regulators"/>
    <property type="match status" value="1"/>
</dbReference>
<proteinExistence type="predicted"/>
<dbReference type="Gene3D" id="3.30.450.40">
    <property type="match status" value="1"/>
</dbReference>
<dbReference type="PANTHER" id="PTHR44688:SF16">
    <property type="entry name" value="DNA-BINDING TRANSCRIPTIONAL ACTIVATOR DEVR_DOSR"/>
    <property type="match status" value="1"/>
</dbReference>
<gene>
    <name evidence="5" type="ORF">Q7X28_10655</name>
</gene>
<dbReference type="Pfam" id="PF13185">
    <property type="entry name" value="GAF_2"/>
    <property type="match status" value="1"/>
</dbReference>
<dbReference type="Gene3D" id="1.10.10.10">
    <property type="entry name" value="Winged helix-like DNA-binding domain superfamily/Winged helix DNA-binding domain"/>
    <property type="match status" value="1"/>
</dbReference>
<accession>A0AA90N9M2</accession>
<dbReference type="CDD" id="cd06170">
    <property type="entry name" value="LuxR_C_like"/>
    <property type="match status" value="1"/>
</dbReference>
<dbReference type="InterPro" id="IPR016032">
    <property type="entry name" value="Sig_transdc_resp-reg_C-effctor"/>
</dbReference>
<name>A0AA90N9M2_9ACTN</name>
<dbReference type="PROSITE" id="PS00622">
    <property type="entry name" value="HTH_LUXR_1"/>
    <property type="match status" value="1"/>
</dbReference>
<dbReference type="PANTHER" id="PTHR44688">
    <property type="entry name" value="DNA-BINDING TRANSCRIPTIONAL ACTIVATOR DEVR_DOSR"/>
    <property type="match status" value="1"/>
</dbReference>
<dbReference type="SUPFAM" id="SSF55781">
    <property type="entry name" value="GAF domain-like"/>
    <property type="match status" value="1"/>
</dbReference>
<organism evidence="5 6">
    <name type="scientific">Tsukamurella strandjordii</name>
    <dbReference type="NCBI Taxonomy" id="147577"/>
    <lineage>
        <taxon>Bacteria</taxon>
        <taxon>Bacillati</taxon>
        <taxon>Actinomycetota</taxon>
        <taxon>Actinomycetes</taxon>
        <taxon>Mycobacteriales</taxon>
        <taxon>Tsukamurellaceae</taxon>
        <taxon>Tsukamurella</taxon>
    </lineage>
</organism>
<dbReference type="EMBL" id="JAUTIX010000003">
    <property type="protein sequence ID" value="MDP0398387.1"/>
    <property type="molecule type" value="Genomic_DNA"/>
</dbReference>
<dbReference type="InterPro" id="IPR036388">
    <property type="entry name" value="WH-like_DNA-bd_sf"/>
</dbReference>
<evidence type="ECO:0000313" key="6">
    <source>
        <dbReference type="Proteomes" id="UP001178281"/>
    </source>
</evidence>
<comment type="caution">
    <text evidence="5">The sequence shown here is derived from an EMBL/GenBank/DDBJ whole genome shotgun (WGS) entry which is preliminary data.</text>
</comment>